<name>A0A150PTW7_SORCE</name>
<reference evidence="2 3" key="1">
    <citation type="submission" date="2014-02" db="EMBL/GenBank/DDBJ databases">
        <title>The small core and large imbalanced accessory genome model reveals a collaborative survival strategy of Sorangium cellulosum strains in nature.</title>
        <authorList>
            <person name="Han K."/>
            <person name="Peng R."/>
            <person name="Blom J."/>
            <person name="Li Y.-Z."/>
        </authorList>
    </citation>
    <scope>NUCLEOTIDE SEQUENCE [LARGE SCALE GENOMIC DNA]</scope>
    <source>
        <strain evidence="2 3">So0157-18</strain>
    </source>
</reference>
<accession>A0A150PTW7</accession>
<evidence type="ECO:0000313" key="2">
    <source>
        <dbReference type="EMBL" id="KYF59207.1"/>
    </source>
</evidence>
<keyword evidence="1" id="KW-0732">Signal</keyword>
<dbReference type="AlphaFoldDB" id="A0A150PTW7"/>
<dbReference type="Proteomes" id="UP000075604">
    <property type="component" value="Unassembled WGS sequence"/>
</dbReference>
<proteinExistence type="predicted"/>
<organism evidence="2 3">
    <name type="scientific">Sorangium cellulosum</name>
    <name type="common">Polyangium cellulosum</name>
    <dbReference type="NCBI Taxonomy" id="56"/>
    <lineage>
        <taxon>Bacteria</taxon>
        <taxon>Pseudomonadati</taxon>
        <taxon>Myxococcota</taxon>
        <taxon>Polyangia</taxon>
        <taxon>Polyangiales</taxon>
        <taxon>Polyangiaceae</taxon>
        <taxon>Sorangium</taxon>
    </lineage>
</organism>
<evidence type="ECO:0000256" key="1">
    <source>
        <dbReference type="SAM" id="SignalP"/>
    </source>
</evidence>
<gene>
    <name evidence="2" type="ORF">BE04_38735</name>
</gene>
<comment type="caution">
    <text evidence="2">The sequence shown here is derived from an EMBL/GenBank/DDBJ whole genome shotgun (WGS) entry which is preliminary data.</text>
</comment>
<dbReference type="PROSITE" id="PS51257">
    <property type="entry name" value="PROKAR_LIPOPROTEIN"/>
    <property type="match status" value="1"/>
</dbReference>
<sequence>MRAAMPRPPRLLEALLSLAAAGGALLAAGCPSQEERVCDLMCDCSGCSEARYRECVDKTDAARQAAVEASCPAILDEYLACLDAEAECKNDVLSYDGCEGQERDLRQCGVFVFRTVCEQANERLMGCGQGAPFGSGPEACPEEVACNAECIVRVSCDGLNGIDFEEAQRFNDCNSSCFLKP</sequence>
<evidence type="ECO:0008006" key="4">
    <source>
        <dbReference type="Google" id="ProtNLM"/>
    </source>
</evidence>
<feature type="chain" id="PRO_5007566245" description="Secreted protein" evidence="1">
    <location>
        <begin position="28"/>
        <end position="181"/>
    </location>
</feature>
<protein>
    <recommendedName>
        <fullName evidence="4">Secreted protein</fullName>
    </recommendedName>
</protein>
<evidence type="ECO:0000313" key="3">
    <source>
        <dbReference type="Proteomes" id="UP000075604"/>
    </source>
</evidence>
<feature type="signal peptide" evidence="1">
    <location>
        <begin position="1"/>
        <end position="27"/>
    </location>
</feature>
<dbReference type="EMBL" id="JELX01001377">
    <property type="protein sequence ID" value="KYF59207.1"/>
    <property type="molecule type" value="Genomic_DNA"/>
</dbReference>